<gene>
    <name evidence="1" type="ORF">AL544_017920</name>
</gene>
<protein>
    <submittedName>
        <fullName evidence="1">TetR family transcriptional regulator</fullName>
    </submittedName>
</protein>
<comment type="caution">
    <text evidence="1">The sequence shown here is derived from an EMBL/GenBank/DDBJ whole genome shotgun (WGS) entry which is preliminary data.</text>
</comment>
<dbReference type="RefSeq" id="WP_005513032.1">
    <property type="nucleotide sequence ID" value="NZ_CAWMSS010000001.1"/>
</dbReference>
<evidence type="ECO:0000313" key="2">
    <source>
        <dbReference type="Proteomes" id="UP000053748"/>
    </source>
</evidence>
<dbReference type="EMBL" id="LOSJ02000002">
    <property type="protein sequence ID" value="PNM57782.1"/>
    <property type="molecule type" value="Genomic_DNA"/>
</dbReference>
<dbReference type="Proteomes" id="UP000053748">
    <property type="component" value="Unassembled WGS sequence"/>
</dbReference>
<accession>A0A2J9V1X0</accession>
<dbReference type="STRING" id="674.VM_10450"/>
<keyword evidence="2" id="KW-1185">Reference proteome</keyword>
<dbReference type="AlphaFoldDB" id="A0A2J9V1X0"/>
<dbReference type="Pfam" id="PF10082">
    <property type="entry name" value="BBP2_2"/>
    <property type="match status" value="1"/>
</dbReference>
<sequence length="398" mass="45023">MEPMKVTSLFPVSLVTLAAIYAPYGVAEPTPNPIKTESGIAIVPFLNLSTGYNDNIAKANQQLDSSAFSIIEPGVGLIFEPQGNKTELGYRLRNGTYFSSQQDNFTDHFLDLSSEWELNSRHRLALQYNLALAHEGRGENDTTLGLGYNEYDSHSLNFGYGFGSTEAIGRIETNIGWQDFTYQNNRNITQYQDWDELRFNSTFYYRALPRTLFIAQVIANSRRYDLIATGSSTKDNDHYFAYLGTSWDATGKLQGNVKLGYQQKDFDAPSRKDFDSISWDVDVTYLIRTYSALQLVTNRRSTDSDGDGDAIDAATYQVNWSHNWNAKWATEAVLTRLSEDYTASNREDDTTNASLRASYDLRRWLTLEVGVGHEKKDSNLNSLSYSQNVYYLTIQGVM</sequence>
<proteinExistence type="predicted"/>
<evidence type="ECO:0000313" key="1">
    <source>
        <dbReference type="EMBL" id="PNM57782.1"/>
    </source>
</evidence>
<organism evidence="1 2">
    <name type="scientific">Vibrio mimicus</name>
    <dbReference type="NCBI Taxonomy" id="674"/>
    <lineage>
        <taxon>Bacteria</taxon>
        <taxon>Pseudomonadati</taxon>
        <taxon>Pseudomonadota</taxon>
        <taxon>Gammaproteobacteria</taxon>
        <taxon>Vibrionales</taxon>
        <taxon>Vibrionaceae</taxon>
        <taxon>Vibrio</taxon>
    </lineage>
</organism>
<dbReference type="OrthoDB" id="5913083at2"/>
<name>A0A2J9V1X0_VIBMI</name>
<reference evidence="1" key="1">
    <citation type="submission" date="2017-12" db="EMBL/GenBank/DDBJ databases">
        <title>FDA dAtabase for Regulatory Grade micrObial Sequences (FDA-ARGOS): Supporting development and validation of Infectious Disease Dx tests.</title>
        <authorList>
            <person name="Hoffmann M."/>
            <person name="Allard M."/>
            <person name="Evans P."/>
            <person name="Brown E."/>
            <person name="Tallon L.J."/>
            <person name="Sadzewicz L."/>
            <person name="Sengamalay N."/>
            <person name="Ott S."/>
            <person name="Godinez A."/>
            <person name="Nagaraj S."/>
            <person name="Vavikolanu K."/>
            <person name="Aluvathingal J."/>
            <person name="Nadendla S."/>
            <person name="Hobson J."/>
            <person name="Sichtig H."/>
        </authorList>
    </citation>
    <scope>NUCLEOTIDE SEQUENCE [LARGE SCALE GENOMIC DNA]</scope>
    <source>
        <strain evidence="1">FDAARGOS_113</strain>
    </source>
</reference>
<dbReference type="InterPro" id="IPR018759">
    <property type="entry name" value="BBP2_2"/>
</dbReference>